<dbReference type="AlphaFoldDB" id="A0A382FCC8"/>
<dbReference type="PANTHER" id="PTHR33877">
    <property type="entry name" value="SLL1193 PROTEIN"/>
    <property type="match status" value="1"/>
</dbReference>
<organism evidence="1">
    <name type="scientific">marine metagenome</name>
    <dbReference type="NCBI Taxonomy" id="408172"/>
    <lineage>
        <taxon>unclassified sequences</taxon>
        <taxon>metagenomes</taxon>
        <taxon>ecological metagenomes</taxon>
    </lineage>
</organism>
<sequence>MPSSTSVNGHLLNRAVLVLNANYSPMTICTAKRAICMNYLEKIDVLAFYHEKVHSPSIAVNLPSVVKIRNF</sequence>
<evidence type="ECO:0000313" key="1">
    <source>
        <dbReference type="EMBL" id="SVB60768.1"/>
    </source>
</evidence>
<accession>A0A382FCC8</accession>
<protein>
    <recommendedName>
        <fullName evidence="2">HNH endonuclease</fullName>
    </recommendedName>
</protein>
<dbReference type="PANTHER" id="PTHR33877:SF2">
    <property type="entry name" value="OS07G0170200 PROTEIN"/>
    <property type="match status" value="1"/>
</dbReference>
<dbReference type="InterPro" id="IPR052892">
    <property type="entry name" value="NA-targeting_endonuclease"/>
</dbReference>
<dbReference type="EMBL" id="UINC01049238">
    <property type="protein sequence ID" value="SVB60768.1"/>
    <property type="molecule type" value="Genomic_DNA"/>
</dbReference>
<evidence type="ECO:0008006" key="2">
    <source>
        <dbReference type="Google" id="ProtNLM"/>
    </source>
</evidence>
<name>A0A382FCC8_9ZZZZ</name>
<gene>
    <name evidence="1" type="ORF">METZ01_LOCUS213622</name>
</gene>
<proteinExistence type="predicted"/>
<feature type="non-terminal residue" evidence="1">
    <location>
        <position position="71"/>
    </location>
</feature>
<reference evidence="1" key="1">
    <citation type="submission" date="2018-05" db="EMBL/GenBank/DDBJ databases">
        <authorList>
            <person name="Lanie J.A."/>
            <person name="Ng W.-L."/>
            <person name="Kazmierczak K.M."/>
            <person name="Andrzejewski T.M."/>
            <person name="Davidsen T.M."/>
            <person name="Wayne K.J."/>
            <person name="Tettelin H."/>
            <person name="Glass J.I."/>
            <person name="Rusch D."/>
            <person name="Podicherti R."/>
            <person name="Tsui H.-C.T."/>
            <person name="Winkler M.E."/>
        </authorList>
    </citation>
    <scope>NUCLEOTIDE SEQUENCE</scope>
</reference>